<evidence type="ECO:0000313" key="3">
    <source>
        <dbReference type="Proteomes" id="UP000886780"/>
    </source>
</evidence>
<feature type="coiled-coil region" evidence="1">
    <location>
        <begin position="17"/>
        <end position="77"/>
    </location>
</feature>
<protein>
    <submittedName>
        <fullName evidence="2">Uncharacterized protein</fullName>
    </submittedName>
</protein>
<dbReference type="Proteomes" id="UP000886780">
    <property type="component" value="Unassembled WGS sequence"/>
</dbReference>
<gene>
    <name evidence="2" type="ORF">IAA28_07765</name>
</gene>
<proteinExistence type="predicted"/>
<name>A0A9D1W4P9_9FIRM</name>
<accession>A0A9D1W4P9</accession>
<reference evidence="2" key="1">
    <citation type="journal article" date="2021" name="PeerJ">
        <title>Extensive microbial diversity within the chicken gut microbiome revealed by metagenomics and culture.</title>
        <authorList>
            <person name="Gilroy R."/>
            <person name="Ravi A."/>
            <person name="Getino M."/>
            <person name="Pursley I."/>
            <person name="Horton D.L."/>
            <person name="Alikhan N.F."/>
            <person name="Baker D."/>
            <person name="Gharbi K."/>
            <person name="Hall N."/>
            <person name="Watson M."/>
            <person name="Adriaenssens E.M."/>
            <person name="Foster-Nyarko E."/>
            <person name="Jarju S."/>
            <person name="Secka A."/>
            <person name="Antonio M."/>
            <person name="Oren A."/>
            <person name="Chaudhuri R.R."/>
            <person name="La Ragione R."/>
            <person name="Hildebrand F."/>
            <person name="Pallen M.J."/>
        </authorList>
    </citation>
    <scope>NUCLEOTIDE SEQUENCE</scope>
    <source>
        <strain evidence="2">ChiGjej4B4-12881</strain>
    </source>
</reference>
<organism evidence="2 3">
    <name type="scientific">Candidatus Lachnoclostridium stercoripullorum</name>
    <dbReference type="NCBI Taxonomy" id="2838635"/>
    <lineage>
        <taxon>Bacteria</taxon>
        <taxon>Bacillati</taxon>
        <taxon>Bacillota</taxon>
        <taxon>Clostridia</taxon>
        <taxon>Lachnospirales</taxon>
        <taxon>Lachnospiraceae</taxon>
    </lineage>
</organism>
<dbReference type="Gene3D" id="1.20.5.2950">
    <property type="match status" value="1"/>
</dbReference>
<reference evidence="2" key="2">
    <citation type="submission" date="2021-04" db="EMBL/GenBank/DDBJ databases">
        <authorList>
            <person name="Gilroy R."/>
        </authorList>
    </citation>
    <scope>NUCLEOTIDE SEQUENCE</scope>
    <source>
        <strain evidence="2">ChiGjej4B4-12881</strain>
    </source>
</reference>
<dbReference type="EMBL" id="DXEU01000140">
    <property type="protein sequence ID" value="HIX52686.1"/>
    <property type="molecule type" value="Genomic_DNA"/>
</dbReference>
<evidence type="ECO:0000256" key="1">
    <source>
        <dbReference type="SAM" id="Coils"/>
    </source>
</evidence>
<dbReference type="AlphaFoldDB" id="A0A9D1W4P9"/>
<sequence>MTREIIDAIRQAETEAAARSASAAKEAERILKEAEEQAAALKKEMTKKALDEAEAVREAAEQECAVMLSEAEKQEKEEGIRLEALLTDKRREAVKAVLAELV</sequence>
<evidence type="ECO:0000313" key="2">
    <source>
        <dbReference type="EMBL" id="HIX52686.1"/>
    </source>
</evidence>
<keyword evidence="1" id="KW-0175">Coiled coil</keyword>
<comment type="caution">
    <text evidence="2">The sequence shown here is derived from an EMBL/GenBank/DDBJ whole genome shotgun (WGS) entry which is preliminary data.</text>
</comment>